<keyword evidence="7" id="KW-1185">Reference proteome</keyword>
<dbReference type="CDD" id="cd10428">
    <property type="entry name" value="LFG_like"/>
    <property type="match status" value="1"/>
</dbReference>
<evidence type="ECO:0000256" key="4">
    <source>
        <dbReference type="ARBA" id="ARBA00023136"/>
    </source>
</evidence>
<organism evidence="6 7">
    <name type="scientific">Owenia fusiformis</name>
    <name type="common">Polychaete worm</name>
    <dbReference type="NCBI Taxonomy" id="6347"/>
    <lineage>
        <taxon>Eukaryota</taxon>
        <taxon>Metazoa</taxon>
        <taxon>Spiralia</taxon>
        <taxon>Lophotrochozoa</taxon>
        <taxon>Annelida</taxon>
        <taxon>Polychaeta</taxon>
        <taxon>Sedentaria</taxon>
        <taxon>Canalipalpata</taxon>
        <taxon>Sabellida</taxon>
        <taxon>Oweniida</taxon>
        <taxon>Oweniidae</taxon>
        <taxon>Owenia</taxon>
    </lineage>
</organism>
<dbReference type="Proteomes" id="UP000749559">
    <property type="component" value="Unassembled WGS sequence"/>
</dbReference>
<comment type="subcellular location">
    <subcellularLocation>
        <location evidence="1">Membrane</location>
        <topology evidence="1">Multi-pass membrane protein</topology>
    </subcellularLocation>
</comment>
<accession>A0A8S4N0Q5</accession>
<dbReference type="Pfam" id="PF01027">
    <property type="entry name" value="Bax1-I"/>
    <property type="match status" value="1"/>
</dbReference>
<comment type="similarity">
    <text evidence="5">Belongs to the BI1 family.</text>
</comment>
<dbReference type="InterPro" id="IPR006214">
    <property type="entry name" value="Bax_inhibitor_1-related"/>
</dbReference>
<feature type="transmembrane region" description="Helical" evidence="5">
    <location>
        <begin position="98"/>
        <end position="117"/>
    </location>
</feature>
<keyword evidence="2 5" id="KW-0812">Transmembrane</keyword>
<evidence type="ECO:0000256" key="5">
    <source>
        <dbReference type="RuleBase" id="RU004379"/>
    </source>
</evidence>
<keyword evidence="4 5" id="KW-0472">Membrane</keyword>
<proteinExistence type="inferred from homology"/>
<feature type="transmembrane region" description="Helical" evidence="5">
    <location>
        <begin position="215"/>
        <end position="237"/>
    </location>
</feature>
<feature type="transmembrane region" description="Helical" evidence="5">
    <location>
        <begin position="155"/>
        <end position="174"/>
    </location>
</feature>
<keyword evidence="3 5" id="KW-1133">Transmembrane helix</keyword>
<gene>
    <name evidence="6" type="ORF">OFUS_LOCUS1823</name>
</gene>
<evidence type="ECO:0000313" key="6">
    <source>
        <dbReference type="EMBL" id="CAH1774340.1"/>
    </source>
</evidence>
<comment type="caution">
    <text evidence="6">The sequence shown here is derived from an EMBL/GenBank/DDBJ whole genome shotgun (WGS) entry which is preliminary data.</text>
</comment>
<dbReference type="EMBL" id="CAIIXF020000001">
    <property type="protein sequence ID" value="CAH1774340.1"/>
    <property type="molecule type" value="Genomic_DNA"/>
</dbReference>
<protein>
    <submittedName>
        <fullName evidence="6">Uncharacterized protein</fullName>
    </submittedName>
</protein>
<dbReference type="PANTHER" id="PTHR23291">
    <property type="entry name" value="BAX INHIBITOR-RELATED"/>
    <property type="match status" value="1"/>
</dbReference>
<dbReference type="OrthoDB" id="7933078at2759"/>
<name>A0A8S4N0Q5_OWEFU</name>
<feature type="transmembrane region" description="Helical" evidence="5">
    <location>
        <begin position="123"/>
        <end position="143"/>
    </location>
</feature>
<reference evidence="6" key="1">
    <citation type="submission" date="2022-03" db="EMBL/GenBank/DDBJ databases">
        <authorList>
            <person name="Martin C."/>
        </authorList>
    </citation>
    <scope>NUCLEOTIDE SEQUENCE</scope>
</reference>
<evidence type="ECO:0000256" key="2">
    <source>
        <dbReference type="ARBA" id="ARBA00022692"/>
    </source>
</evidence>
<dbReference type="PANTHER" id="PTHR23291:SF47">
    <property type="entry name" value="TRANSMEMBRANE BAX INHIBITOR MOTIF CONTAINING 7"/>
    <property type="match status" value="1"/>
</dbReference>
<dbReference type="AlphaFoldDB" id="A0A8S4N0Q5"/>
<dbReference type="GO" id="GO:0016020">
    <property type="term" value="C:membrane"/>
    <property type="evidence" value="ECO:0007669"/>
    <property type="project" value="UniProtKB-SubCell"/>
</dbReference>
<evidence type="ECO:0000313" key="7">
    <source>
        <dbReference type="Proteomes" id="UP000749559"/>
    </source>
</evidence>
<evidence type="ECO:0000256" key="1">
    <source>
        <dbReference type="ARBA" id="ARBA00004141"/>
    </source>
</evidence>
<feature type="transmembrane region" description="Helical" evidence="5">
    <location>
        <begin position="35"/>
        <end position="56"/>
    </location>
</feature>
<evidence type="ECO:0000256" key="3">
    <source>
        <dbReference type="ARBA" id="ARBA00022989"/>
    </source>
</evidence>
<feature type="transmembrane region" description="Helical" evidence="5">
    <location>
        <begin position="180"/>
        <end position="203"/>
    </location>
</feature>
<sequence>MSLISDGEYGPLDDDDFSMNAFSETAVRHAFLKKVYGILCVQLSVTIAFICFFLYVPAVQQFSAANPALWYVAIAGTFVCIIVLACCNDFRRKTPWNLIMLMVFTLFESWLLGAVASCYKADAVMWAAVITAVIVLGLTIFAMQTKYDFTMCGGGLLVLLLVLFCFGLLCAIIRSQWANIAYACLGALVFGMYLVFDTQIMLGGKHQYSISPEEYIFAALNLYLDIVNLFLFILSLVGRSR</sequence>
<feature type="transmembrane region" description="Helical" evidence="5">
    <location>
        <begin position="68"/>
        <end position="86"/>
    </location>
</feature>